<evidence type="ECO:0000313" key="1">
    <source>
        <dbReference type="EMBL" id="CDX53806.1"/>
    </source>
</evidence>
<dbReference type="EMBL" id="CCND01000010">
    <property type="protein sequence ID" value="CDX53806.1"/>
    <property type="molecule type" value="Genomic_DNA"/>
</dbReference>
<protein>
    <submittedName>
        <fullName evidence="1">Uncharacterized protein</fullName>
    </submittedName>
</protein>
<proteinExistence type="predicted"/>
<accession>A0A0K2VTU4</accession>
<evidence type="ECO:0000313" key="2">
    <source>
        <dbReference type="Proteomes" id="UP000182888"/>
    </source>
</evidence>
<dbReference type="AlphaFoldDB" id="A0A0K2VTU4"/>
<gene>
    <name evidence="1" type="ORF">MPL1032_180169</name>
</gene>
<name>A0A0K2VTU4_MESPL</name>
<organism evidence="1 2">
    <name type="scientific">Mesorhizobium plurifarium</name>
    <dbReference type="NCBI Taxonomy" id="69974"/>
    <lineage>
        <taxon>Bacteria</taxon>
        <taxon>Pseudomonadati</taxon>
        <taxon>Pseudomonadota</taxon>
        <taxon>Alphaproteobacteria</taxon>
        <taxon>Hyphomicrobiales</taxon>
        <taxon>Phyllobacteriaceae</taxon>
        <taxon>Mesorhizobium</taxon>
    </lineage>
</organism>
<dbReference type="Proteomes" id="UP000182888">
    <property type="component" value="Unassembled WGS sequence"/>
</dbReference>
<reference evidence="2" key="1">
    <citation type="submission" date="2014-08" db="EMBL/GenBank/DDBJ databases">
        <authorList>
            <person name="Edwards T."/>
        </authorList>
    </citation>
    <scope>NUCLEOTIDE SEQUENCE [LARGE SCALE GENOMIC DNA]</scope>
</reference>
<sequence length="100" mass="11388">MLRMTRAELYDLVWSKPMTEIARQYGIRDQHVAQACDAYEIARPRAGHWQRVEHGKPVETPALNNKNHSPETIIVIEPALGKPGRFRGGDYHDAAKRRAA</sequence>